<sequence>MRPILILTLLLSSLAQTKGNASHKRVRLVPPANLSVTCPSSTLSSPSFTLWYYPNGTFIETRDRVMVNEETGALFIQDLTNDDCGLYYCTSLADGGGPSRSAGLTFVEVYTVESKPYLDRAFTGGVAALCVLTTAVFIALVVRFRYRSEEEKKKTVLPVVSRTNVGYDHTESSTSF</sequence>
<proteinExistence type="predicted"/>
<dbReference type="InterPro" id="IPR013783">
    <property type="entry name" value="Ig-like_fold"/>
</dbReference>
<protein>
    <recommendedName>
        <fullName evidence="3">Ig-like domain-containing protein</fullName>
    </recommendedName>
</protein>
<keyword evidence="1" id="KW-0812">Transmembrane</keyword>
<evidence type="ECO:0000259" key="3">
    <source>
        <dbReference type="PROSITE" id="PS50835"/>
    </source>
</evidence>
<dbReference type="InterPro" id="IPR007110">
    <property type="entry name" value="Ig-like_dom"/>
</dbReference>
<feature type="signal peptide" evidence="2">
    <location>
        <begin position="1"/>
        <end position="19"/>
    </location>
</feature>
<evidence type="ECO:0000313" key="4">
    <source>
        <dbReference type="EMBL" id="MOY34412.1"/>
    </source>
</evidence>
<dbReference type="OrthoDB" id="6519901at2759"/>
<feature type="domain" description="Ig-like" evidence="3">
    <location>
        <begin position="3"/>
        <end position="105"/>
    </location>
</feature>
<keyword evidence="1" id="KW-1133">Transmembrane helix</keyword>
<organism evidence="4">
    <name type="scientific">Ixodes scapularis</name>
    <name type="common">Black-legged tick</name>
    <name type="synonym">Deer tick</name>
    <dbReference type="NCBI Taxonomy" id="6945"/>
    <lineage>
        <taxon>Eukaryota</taxon>
        <taxon>Metazoa</taxon>
        <taxon>Ecdysozoa</taxon>
        <taxon>Arthropoda</taxon>
        <taxon>Chelicerata</taxon>
        <taxon>Arachnida</taxon>
        <taxon>Acari</taxon>
        <taxon>Parasitiformes</taxon>
        <taxon>Ixodida</taxon>
        <taxon>Ixodoidea</taxon>
        <taxon>Ixodidae</taxon>
        <taxon>Ixodinae</taxon>
        <taxon>Ixodes</taxon>
    </lineage>
</organism>
<evidence type="ECO:0000256" key="1">
    <source>
        <dbReference type="SAM" id="Phobius"/>
    </source>
</evidence>
<keyword evidence="2" id="KW-0732">Signal</keyword>
<evidence type="ECO:0000256" key="2">
    <source>
        <dbReference type="SAM" id="SignalP"/>
    </source>
</evidence>
<reference evidence="4" key="1">
    <citation type="submission" date="2019-04" db="EMBL/GenBank/DDBJ databases">
        <title>An insight into the mialome of Ixodes scapularis.</title>
        <authorList>
            <person name="Ribeiro J.M."/>
            <person name="Mather T.N."/>
            <person name="Karim S."/>
        </authorList>
    </citation>
    <scope>NUCLEOTIDE SEQUENCE</scope>
</reference>
<dbReference type="PROSITE" id="PS50835">
    <property type="entry name" value="IG_LIKE"/>
    <property type="match status" value="1"/>
</dbReference>
<dbReference type="Gene3D" id="2.60.40.10">
    <property type="entry name" value="Immunoglobulins"/>
    <property type="match status" value="1"/>
</dbReference>
<keyword evidence="1" id="KW-0472">Membrane</keyword>
<dbReference type="VEuPathDB" id="VectorBase:ISCP_008334"/>
<dbReference type="SUPFAM" id="SSF48726">
    <property type="entry name" value="Immunoglobulin"/>
    <property type="match status" value="1"/>
</dbReference>
<dbReference type="InterPro" id="IPR036179">
    <property type="entry name" value="Ig-like_dom_sf"/>
</dbReference>
<accession>A0A4D5RBK7</accession>
<dbReference type="EMBL" id="GHJT01000441">
    <property type="protein sequence ID" value="MOY34412.1"/>
    <property type="molecule type" value="Transcribed_RNA"/>
</dbReference>
<dbReference type="AlphaFoldDB" id="A0A4D5RBK7"/>
<feature type="chain" id="PRO_5020031536" description="Ig-like domain-containing protein" evidence="2">
    <location>
        <begin position="20"/>
        <end position="176"/>
    </location>
</feature>
<feature type="transmembrane region" description="Helical" evidence="1">
    <location>
        <begin position="121"/>
        <end position="144"/>
    </location>
</feature>
<name>A0A4D5RBK7_IXOSC</name>